<protein>
    <submittedName>
        <fullName evidence="1">Uncharacterized protein</fullName>
    </submittedName>
</protein>
<evidence type="ECO:0000313" key="1">
    <source>
        <dbReference type="EMBL" id="JAD93208.1"/>
    </source>
</evidence>
<reference evidence="1" key="1">
    <citation type="submission" date="2014-09" db="EMBL/GenBank/DDBJ databases">
        <authorList>
            <person name="Magalhaes I.L.F."/>
            <person name="Oliveira U."/>
            <person name="Santos F.R."/>
            <person name="Vidigal T.H.D.A."/>
            <person name="Brescovit A.D."/>
            <person name="Santos A.J."/>
        </authorList>
    </citation>
    <scope>NUCLEOTIDE SEQUENCE</scope>
    <source>
        <tissue evidence="1">Shoot tissue taken approximately 20 cm above the soil surface</tissue>
    </source>
</reference>
<name>A0A0A9E2G2_ARUDO</name>
<reference evidence="1" key="2">
    <citation type="journal article" date="2015" name="Data Brief">
        <title>Shoot transcriptome of the giant reed, Arundo donax.</title>
        <authorList>
            <person name="Barrero R.A."/>
            <person name="Guerrero F.D."/>
            <person name="Moolhuijzen P."/>
            <person name="Goolsby J.A."/>
            <person name="Tidwell J."/>
            <person name="Bellgard S.E."/>
            <person name="Bellgard M.I."/>
        </authorList>
    </citation>
    <scope>NUCLEOTIDE SEQUENCE</scope>
    <source>
        <tissue evidence="1">Shoot tissue taken approximately 20 cm above the soil surface</tissue>
    </source>
</reference>
<dbReference type="AlphaFoldDB" id="A0A0A9E2G2"/>
<organism evidence="1">
    <name type="scientific">Arundo donax</name>
    <name type="common">Giant reed</name>
    <name type="synonym">Donax arundinaceus</name>
    <dbReference type="NCBI Taxonomy" id="35708"/>
    <lineage>
        <taxon>Eukaryota</taxon>
        <taxon>Viridiplantae</taxon>
        <taxon>Streptophyta</taxon>
        <taxon>Embryophyta</taxon>
        <taxon>Tracheophyta</taxon>
        <taxon>Spermatophyta</taxon>
        <taxon>Magnoliopsida</taxon>
        <taxon>Liliopsida</taxon>
        <taxon>Poales</taxon>
        <taxon>Poaceae</taxon>
        <taxon>PACMAD clade</taxon>
        <taxon>Arundinoideae</taxon>
        <taxon>Arundineae</taxon>
        <taxon>Arundo</taxon>
    </lineage>
</organism>
<dbReference type="EMBL" id="GBRH01204687">
    <property type="protein sequence ID" value="JAD93208.1"/>
    <property type="molecule type" value="Transcribed_RNA"/>
</dbReference>
<sequence length="32" mass="3529">MVSLNVRLSSASSKLLDTVTASVFLYNQKSRI</sequence>
<accession>A0A0A9E2G2</accession>
<proteinExistence type="predicted"/>